<proteinExistence type="predicted"/>
<dbReference type="OrthoDB" id="768241at2"/>
<sequence>MKSKPYTGIKKYRIEELLEYLTNKEYKFVMKILPGILGISRSTLTNYMTLEEGSPGDIPYQKVVALERFIGIKEGDLANIKPWGKTFRELYKISNKGKL</sequence>
<dbReference type="AlphaFoldDB" id="A0A4U1CLR0"/>
<accession>A0A4U1CLR0</accession>
<evidence type="ECO:0000313" key="2">
    <source>
        <dbReference type="Proteomes" id="UP000307244"/>
    </source>
</evidence>
<dbReference type="RefSeq" id="WP_136835816.1">
    <property type="nucleotide sequence ID" value="NZ_SWBQ01000002.1"/>
</dbReference>
<reference evidence="1 2" key="1">
    <citation type="submission" date="2019-04" db="EMBL/GenBank/DDBJ databases">
        <title>Pedobacter sp. RP-3-15 sp. nov., isolated from Arctic soil.</title>
        <authorList>
            <person name="Dahal R.H."/>
            <person name="Kim D.-U."/>
        </authorList>
    </citation>
    <scope>NUCLEOTIDE SEQUENCE [LARGE SCALE GENOMIC DNA]</scope>
    <source>
        <strain evidence="1 2">RP-3-15</strain>
    </source>
</reference>
<name>A0A4U1CLR0_9SPHI</name>
<organism evidence="1 2">
    <name type="scientific">Pedobacter frigoris</name>
    <dbReference type="NCBI Taxonomy" id="2571272"/>
    <lineage>
        <taxon>Bacteria</taxon>
        <taxon>Pseudomonadati</taxon>
        <taxon>Bacteroidota</taxon>
        <taxon>Sphingobacteriia</taxon>
        <taxon>Sphingobacteriales</taxon>
        <taxon>Sphingobacteriaceae</taxon>
        <taxon>Pedobacter</taxon>
    </lineage>
</organism>
<evidence type="ECO:0000313" key="1">
    <source>
        <dbReference type="EMBL" id="TKC07486.1"/>
    </source>
</evidence>
<keyword evidence="2" id="KW-1185">Reference proteome</keyword>
<gene>
    <name evidence="1" type="ORF">FA047_09575</name>
</gene>
<dbReference type="EMBL" id="SWBQ01000002">
    <property type="protein sequence ID" value="TKC07486.1"/>
    <property type="molecule type" value="Genomic_DNA"/>
</dbReference>
<comment type="caution">
    <text evidence="1">The sequence shown here is derived from an EMBL/GenBank/DDBJ whole genome shotgun (WGS) entry which is preliminary data.</text>
</comment>
<dbReference type="Proteomes" id="UP000307244">
    <property type="component" value="Unassembled WGS sequence"/>
</dbReference>
<protein>
    <submittedName>
        <fullName evidence="1">Uncharacterized protein</fullName>
    </submittedName>
</protein>